<dbReference type="SUPFAM" id="SSF56731">
    <property type="entry name" value="DNA primase core"/>
    <property type="match status" value="1"/>
</dbReference>
<keyword evidence="7 12" id="KW-0863">Zinc-finger</keyword>
<evidence type="ECO:0000313" key="16">
    <source>
        <dbReference type="Proteomes" id="UP001157911"/>
    </source>
</evidence>
<dbReference type="InterPro" id="IPR002694">
    <property type="entry name" value="Znf_CHC2"/>
</dbReference>
<dbReference type="InterPro" id="IPR036977">
    <property type="entry name" value="DNA_primase_Znf_CHC2"/>
</dbReference>
<feature type="domain" description="Toprim" evidence="14">
    <location>
        <begin position="241"/>
        <end position="322"/>
    </location>
</feature>
<dbReference type="Proteomes" id="UP001157911">
    <property type="component" value="Unassembled WGS sequence"/>
</dbReference>
<evidence type="ECO:0000256" key="5">
    <source>
        <dbReference type="ARBA" id="ARBA00022705"/>
    </source>
</evidence>
<gene>
    <name evidence="12" type="primary">dnaG</name>
    <name evidence="15" type="ORF">SAMN06265339_0091</name>
</gene>
<dbReference type="HAMAP" id="MF_00974">
    <property type="entry name" value="DNA_primase_DnaG"/>
    <property type="match status" value="1"/>
</dbReference>
<evidence type="ECO:0000256" key="10">
    <source>
        <dbReference type="ARBA" id="ARBA00023125"/>
    </source>
</evidence>
<keyword evidence="5 12" id="KW-0235">DNA replication</keyword>
<evidence type="ECO:0000256" key="2">
    <source>
        <dbReference type="ARBA" id="ARBA00022515"/>
    </source>
</evidence>
<dbReference type="Gene3D" id="3.90.580.10">
    <property type="entry name" value="Zinc finger, CHC2-type domain"/>
    <property type="match status" value="1"/>
</dbReference>
<comment type="catalytic activity">
    <reaction evidence="12">
        <text>ssDNA + n NTP = ssDNA/pppN(pN)n-1 hybrid + (n-1) diphosphate.</text>
        <dbReference type="EC" id="2.7.7.101"/>
    </reaction>
</comment>
<keyword evidence="8 12" id="KW-0862">Zinc</keyword>
<dbReference type="InterPro" id="IPR006171">
    <property type="entry name" value="TOPRIM_dom"/>
</dbReference>
<evidence type="ECO:0000256" key="4">
    <source>
        <dbReference type="ARBA" id="ARBA00022695"/>
    </source>
</evidence>
<dbReference type="Pfam" id="PF13155">
    <property type="entry name" value="Toprim_2"/>
    <property type="match status" value="1"/>
</dbReference>
<dbReference type="CDD" id="cd03364">
    <property type="entry name" value="TOPRIM_DnaG_primases"/>
    <property type="match status" value="1"/>
</dbReference>
<dbReference type="InterPro" id="IPR013264">
    <property type="entry name" value="DNAG_N"/>
</dbReference>
<evidence type="ECO:0000256" key="1">
    <source>
        <dbReference type="ARBA" id="ARBA00022478"/>
    </source>
</evidence>
<evidence type="ECO:0000256" key="7">
    <source>
        <dbReference type="ARBA" id="ARBA00022771"/>
    </source>
</evidence>
<dbReference type="SUPFAM" id="SSF57783">
    <property type="entry name" value="Zinc beta-ribbon"/>
    <property type="match status" value="1"/>
</dbReference>
<evidence type="ECO:0000256" key="6">
    <source>
        <dbReference type="ARBA" id="ARBA00022723"/>
    </source>
</evidence>
<evidence type="ECO:0000256" key="9">
    <source>
        <dbReference type="ARBA" id="ARBA00022842"/>
    </source>
</evidence>
<dbReference type="Pfam" id="PF01807">
    <property type="entry name" value="Zn_ribbon_DnaG"/>
    <property type="match status" value="1"/>
</dbReference>
<dbReference type="InterPro" id="IPR037068">
    <property type="entry name" value="DNA_primase_core_N_sf"/>
</dbReference>
<dbReference type="InterPro" id="IPR034151">
    <property type="entry name" value="TOPRIM_DnaG_bac"/>
</dbReference>
<keyword evidence="11 12" id="KW-0804">Transcription</keyword>
<keyword evidence="1 12" id="KW-0240">DNA-directed RNA polymerase</keyword>
<keyword evidence="10 12" id="KW-0238">DNA-binding</keyword>
<reference evidence="15 16" key="1">
    <citation type="submission" date="2017-05" db="EMBL/GenBank/DDBJ databases">
        <authorList>
            <person name="Varghese N."/>
            <person name="Submissions S."/>
        </authorList>
    </citation>
    <scope>NUCLEOTIDE SEQUENCE [LARGE SCALE GENOMIC DNA]</scope>
    <source>
        <strain evidence="15 16">DSM 15522</strain>
    </source>
</reference>
<evidence type="ECO:0000256" key="12">
    <source>
        <dbReference type="HAMAP-Rule" id="MF_00974"/>
    </source>
</evidence>
<keyword evidence="9" id="KW-0460">Magnesium</keyword>
<accession>A0ABY1N8N7</accession>
<keyword evidence="2 12" id="KW-0639">Primosome</keyword>
<evidence type="ECO:0000259" key="14">
    <source>
        <dbReference type="PROSITE" id="PS50880"/>
    </source>
</evidence>
<evidence type="ECO:0000256" key="13">
    <source>
        <dbReference type="PIRNR" id="PIRNR002811"/>
    </source>
</evidence>
<name>A0ABY1N8N7_9BACT</name>
<protein>
    <recommendedName>
        <fullName evidence="12 13">DNA primase</fullName>
        <ecNumber evidence="12">2.7.7.101</ecNumber>
    </recommendedName>
</protein>
<dbReference type="PIRSF" id="PIRSF002811">
    <property type="entry name" value="DnaG"/>
    <property type="match status" value="1"/>
</dbReference>
<dbReference type="RefSeq" id="WP_283399605.1">
    <property type="nucleotide sequence ID" value="NZ_FXUB01000001.1"/>
</dbReference>
<keyword evidence="4 12" id="KW-0548">Nucleotidyltransferase</keyword>
<dbReference type="EMBL" id="FXUB01000001">
    <property type="protein sequence ID" value="SMP03052.1"/>
    <property type="molecule type" value="Genomic_DNA"/>
</dbReference>
<feature type="zinc finger region" description="CHC2-type" evidence="12">
    <location>
        <begin position="41"/>
        <end position="65"/>
    </location>
</feature>
<dbReference type="InterPro" id="IPR030846">
    <property type="entry name" value="DnaG_bac"/>
</dbReference>
<dbReference type="EC" id="2.7.7.101" evidence="12"/>
<dbReference type="SMART" id="SM00493">
    <property type="entry name" value="TOPRIM"/>
    <property type="match status" value="1"/>
</dbReference>
<evidence type="ECO:0000313" key="15">
    <source>
        <dbReference type="EMBL" id="SMP03052.1"/>
    </source>
</evidence>
<proteinExistence type="inferred from homology"/>
<comment type="domain">
    <text evidence="12">Contains an N-terminal zinc-binding domain, a central core domain that contains the primase activity, and a C-terminal DnaB-binding domain.</text>
</comment>
<dbReference type="SMART" id="SM00400">
    <property type="entry name" value="ZnF_CHCC"/>
    <property type="match status" value="1"/>
</dbReference>
<dbReference type="InterPro" id="IPR050219">
    <property type="entry name" value="DnaG_primase"/>
</dbReference>
<comment type="similarity">
    <text evidence="12 13">Belongs to the DnaG primase family.</text>
</comment>
<sequence>MGNYKFPPSFIQELLSRVDIVDIVSHYLTLKQVGRNFTALCPFHPEKTPSFVVSPEKQIFKCFGCGVGGNAITFVEKYENLSFPEAVKRVAELSGIELPTEFKEDDALSKIEEEGYKVAEYFHSKISQLKDYLQNRGIEESTASRFLLGYAPRGYSRELKVSRETARELGIISESGKEFFAERLIIPIFSHGGKVVAFAGRVLSNDSKLPKYINSPESSVFKKNSTLYGFYQSKEEILKTRTAVVVEGYFDVISLHQIGVRNAVAPMGTSITENHVRILSRYVEKPVLAFDGDSAGKKATLRAAGLFLVKGKEPFVAPMPEGEDPDSLSHSLPEKLKEIVNSPLPFIDWVIDSAVKFPDLEKSHFLREFANAIAPLRLANPFLYKIYVSKVSAQFDVDPAWFKVNAPNFRKKEDSEESVPVPPVEKAFIKGLVERKIEFPLEVSPNVFLSPLTAKIYTLLKNAGFSHLTVQSEFPELASVLSEILFSDFTDDEIRSAFCRIAVKELKRRLRKIEDVDEKRYLRQLIVELEKKNLDVLRELCDKTLI</sequence>
<dbReference type="PROSITE" id="PS50880">
    <property type="entry name" value="TOPRIM"/>
    <property type="match status" value="1"/>
</dbReference>
<keyword evidence="6 12" id="KW-0479">Metal-binding</keyword>
<evidence type="ECO:0000256" key="3">
    <source>
        <dbReference type="ARBA" id="ARBA00022679"/>
    </source>
</evidence>
<comment type="caution">
    <text evidence="15">The sequence shown here is derived from an EMBL/GenBank/DDBJ whole genome shotgun (WGS) entry which is preliminary data.</text>
</comment>
<dbReference type="PANTHER" id="PTHR30313">
    <property type="entry name" value="DNA PRIMASE"/>
    <property type="match status" value="1"/>
</dbReference>
<comment type="function">
    <text evidence="12 13">RNA polymerase that catalyzes the synthesis of short RNA molecules used as primers for DNA polymerase during DNA replication.</text>
</comment>
<organism evidence="15 16">
    <name type="scientific">Desulfurobacterium pacificum</name>
    <dbReference type="NCBI Taxonomy" id="240166"/>
    <lineage>
        <taxon>Bacteria</taxon>
        <taxon>Pseudomonadati</taxon>
        <taxon>Aquificota</taxon>
        <taxon>Aquificia</taxon>
        <taxon>Desulfurobacteriales</taxon>
        <taxon>Desulfurobacteriaceae</taxon>
        <taxon>Desulfurobacterium</taxon>
    </lineage>
</organism>
<dbReference type="NCBIfam" id="TIGR01391">
    <property type="entry name" value="dnaG"/>
    <property type="match status" value="1"/>
</dbReference>
<dbReference type="InterPro" id="IPR006295">
    <property type="entry name" value="DNA_primase_DnaG"/>
</dbReference>
<comment type="cofactor">
    <cofactor evidence="12 13">
        <name>Zn(2+)</name>
        <dbReference type="ChEBI" id="CHEBI:29105"/>
    </cofactor>
    <text evidence="12 13">Binds 1 zinc ion per monomer.</text>
</comment>
<dbReference type="Gene3D" id="3.90.980.10">
    <property type="entry name" value="DNA primase, catalytic core, N-terminal domain"/>
    <property type="match status" value="1"/>
</dbReference>
<dbReference type="Gene3D" id="3.40.1360.10">
    <property type="match status" value="1"/>
</dbReference>
<dbReference type="Pfam" id="PF08275">
    <property type="entry name" value="DNAG_N"/>
    <property type="match status" value="1"/>
</dbReference>
<evidence type="ECO:0000256" key="8">
    <source>
        <dbReference type="ARBA" id="ARBA00022833"/>
    </source>
</evidence>
<keyword evidence="16" id="KW-1185">Reference proteome</keyword>
<keyword evidence="3 12" id="KW-0808">Transferase</keyword>
<evidence type="ECO:0000256" key="11">
    <source>
        <dbReference type="ARBA" id="ARBA00023163"/>
    </source>
</evidence>
<comment type="subunit">
    <text evidence="12">Monomer. Interacts with DnaB.</text>
</comment>
<dbReference type="PANTHER" id="PTHR30313:SF2">
    <property type="entry name" value="DNA PRIMASE"/>
    <property type="match status" value="1"/>
</dbReference>